<sequence>MNELPLVLVGTEGEDEPQFEASFAADPSAISPVRRRLRALLRENGLEHVADDVALICQELMSNAVQHGCLGLPTETTLKIIVVWSDVKLRAVVLDPSEEKPREQDASCSRTSGRGLRLVGELSDRWGVETLPDGTGKAVWTELDRERAS</sequence>
<dbReference type="InterPro" id="IPR036890">
    <property type="entry name" value="HATPase_C_sf"/>
</dbReference>
<dbReference type="InterPro" id="IPR003594">
    <property type="entry name" value="HATPase_dom"/>
</dbReference>
<protein>
    <submittedName>
        <fullName evidence="3">ATP-binding protein</fullName>
    </submittedName>
</protein>
<evidence type="ECO:0000313" key="3">
    <source>
        <dbReference type="EMBL" id="MFD4821135.1"/>
    </source>
</evidence>
<dbReference type="Gene3D" id="3.30.565.10">
    <property type="entry name" value="Histidine kinase-like ATPase, C-terminal domain"/>
    <property type="match status" value="1"/>
</dbReference>
<evidence type="ECO:0000313" key="4">
    <source>
        <dbReference type="Proteomes" id="UP001598352"/>
    </source>
</evidence>
<organism evidence="3 4">
    <name type="scientific">Streptomyces rubiginosohelvolus</name>
    <dbReference type="NCBI Taxonomy" id="67362"/>
    <lineage>
        <taxon>Bacteria</taxon>
        <taxon>Bacillati</taxon>
        <taxon>Actinomycetota</taxon>
        <taxon>Actinomycetes</taxon>
        <taxon>Kitasatosporales</taxon>
        <taxon>Streptomycetaceae</taxon>
        <taxon>Streptomyces</taxon>
    </lineage>
</organism>
<keyword evidence="3" id="KW-0547">Nucleotide-binding</keyword>
<dbReference type="EMBL" id="JBHXKZ010000001">
    <property type="protein sequence ID" value="MFD4821135.1"/>
    <property type="molecule type" value="Genomic_DNA"/>
</dbReference>
<dbReference type="SUPFAM" id="SSF55874">
    <property type="entry name" value="ATPase domain of HSP90 chaperone/DNA topoisomerase II/histidine kinase"/>
    <property type="match status" value="1"/>
</dbReference>
<keyword evidence="1" id="KW-0418">Kinase</keyword>
<dbReference type="CDD" id="cd16936">
    <property type="entry name" value="HATPase_RsbW-like"/>
    <property type="match status" value="1"/>
</dbReference>
<evidence type="ECO:0000259" key="2">
    <source>
        <dbReference type="Pfam" id="PF13581"/>
    </source>
</evidence>
<keyword evidence="1" id="KW-0723">Serine/threonine-protein kinase</keyword>
<dbReference type="PANTHER" id="PTHR35526:SF3">
    <property type="entry name" value="ANTI-SIGMA-F FACTOR RSBW"/>
    <property type="match status" value="1"/>
</dbReference>
<proteinExistence type="predicted"/>
<keyword evidence="1" id="KW-0808">Transferase</keyword>
<dbReference type="RefSeq" id="WP_382760413.1">
    <property type="nucleotide sequence ID" value="NZ_JBHXKZ010000001.1"/>
</dbReference>
<dbReference type="Proteomes" id="UP001598352">
    <property type="component" value="Unassembled WGS sequence"/>
</dbReference>
<gene>
    <name evidence="3" type="ORF">ACFWOQ_00990</name>
</gene>
<dbReference type="GO" id="GO:0005524">
    <property type="term" value="F:ATP binding"/>
    <property type="evidence" value="ECO:0007669"/>
    <property type="project" value="UniProtKB-KW"/>
</dbReference>
<accession>A0ABW6ET79</accession>
<keyword evidence="4" id="KW-1185">Reference proteome</keyword>
<dbReference type="InterPro" id="IPR050267">
    <property type="entry name" value="Anti-sigma-factor_SerPK"/>
</dbReference>
<feature type="domain" description="Histidine kinase/HSP90-like ATPase" evidence="2">
    <location>
        <begin position="23"/>
        <end position="139"/>
    </location>
</feature>
<keyword evidence="3" id="KW-0067">ATP-binding</keyword>
<reference evidence="3 4" key="1">
    <citation type="submission" date="2024-09" db="EMBL/GenBank/DDBJ databases">
        <title>The Natural Products Discovery Center: Release of the First 8490 Sequenced Strains for Exploring Actinobacteria Biosynthetic Diversity.</title>
        <authorList>
            <person name="Kalkreuter E."/>
            <person name="Kautsar S.A."/>
            <person name="Yang D."/>
            <person name="Bader C.D."/>
            <person name="Teijaro C.N."/>
            <person name="Fluegel L."/>
            <person name="Davis C.M."/>
            <person name="Simpson J.R."/>
            <person name="Lauterbach L."/>
            <person name="Steele A.D."/>
            <person name="Gui C."/>
            <person name="Meng S."/>
            <person name="Li G."/>
            <person name="Viehrig K."/>
            <person name="Ye F."/>
            <person name="Su P."/>
            <person name="Kiefer A.F."/>
            <person name="Nichols A."/>
            <person name="Cepeda A.J."/>
            <person name="Yan W."/>
            <person name="Fan B."/>
            <person name="Jiang Y."/>
            <person name="Adhikari A."/>
            <person name="Zheng C.-J."/>
            <person name="Schuster L."/>
            <person name="Cowan T.M."/>
            <person name="Smanski M.J."/>
            <person name="Chevrette M.G."/>
            <person name="De Carvalho L.P.S."/>
            <person name="Shen B."/>
        </authorList>
    </citation>
    <scope>NUCLEOTIDE SEQUENCE [LARGE SCALE GENOMIC DNA]</scope>
    <source>
        <strain evidence="3 4">NPDC058428</strain>
    </source>
</reference>
<evidence type="ECO:0000256" key="1">
    <source>
        <dbReference type="ARBA" id="ARBA00022527"/>
    </source>
</evidence>
<dbReference type="Pfam" id="PF13581">
    <property type="entry name" value="HATPase_c_2"/>
    <property type="match status" value="1"/>
</dbReference>
<name>A0ABW6ET79_9ACTN</name>
<dbReference type="PANTHER" id="PTHR35526">
    <property type="entry name" value="ANTI-SIGMA-F FACTOR RSBW-RELATED"/>
    <property type="match status" value="1"/>
</dbReference>
<comment type="caution">
    <text evidence="3">The sequence shown here is derived from an EMBL/GenBank/DDBJ whole genome shotgun (WGS) entry which is preliminary data.</text>
</comment>